<dbReference type="RefSeq" id="XP_033676507.1">
    <property type="nucleotide sequence ID" value="XM_033827287.1"/>
</dbReference>
<dbReference type="Proteomes" id="UP000800094">
    <property type="component" value="Unassembled WGS sequence"/>
</dbReference>
<keyword evidence="3" id="KW-1185">Reference proteome</keyword>
<proteinExistence type="predicted"/>
<evidence type="ECO:0000256" key="1">
    <source>
        <dbReference type="SAM" id="MobiDB-lite"/>
    </source>
</evidence>
<gene>
    <name evidence="2" type="ORF">BU26DRAFT_511295</name>
</gene>
<dbReference type="EMBL" id="ML987211">
    <property type="protein sequence ID" value="KAF2241503.1"/>
    <property type="molecule type" value="Genomic_DNA"/>
</dbReference>
<accession>A0A6A6HVB2</accession>
<protein>
    <submittedName>
        <fullName evidence="2">Uncharacterized protein</fullName>
    </submittedName>
</protein>
<dbReference type="PROSITE" id="PS51257">
    <property type="entry name" value="PROKAR_LIPOPROTEIN"/>
    <property type="match status" value="1"/>
</dbReference>
<reference evidence="2" key="1">
    <citation type="journal article" date="2020" name="Stud. Mycol.">
        <title>101 Dothideomycetes genomes: a test case for predicting lifestyles and emergence of pathogens.</title>
        <authorList>
            <person name="Haridas S."/>
            <person name="Albert R."/>
            <person name="Binder M."/>
            <person name="Bloem J."/>
            <person name="Labutti K."/>
            <person name="Salamov A."/>
            <person name="Andreopoulos B."/>
            <person name="Baker S."/>
            <person name="Barry K."/>
            <person name="Bills G."/>
            <person name="Bluhm B."/>
            <person name="Cannon C."/>
            <person name="Castanera R."/>
            <person name="Culley D."/>
            <person name="Daum C."/>
            <person name="Ezra D."/>
            <person name="Gonzalez J."/>
            <person name="Henrissat B."/>
            <person name="Kuo A."/>
            <person name="Liang C."/>
            <person name="Lipzen A."/>
            <person name="Lutzoni F."/>
            <person name="Magnuson J."/>
            <person name="Mondo S."/>
            <person name="Nolan M."/>
            <person name="Ohm R."/>
            <person name="Pangilinan J."/>
            <person name="Park H.-J."/>
            <person name="Ramirez L."/>
            <person name="Alfaro M."/>
            <person name="Sun H."/>
            <person name="Tritt A."/>
            <person name="Yoshinaga Y."/>
            <person name="Zwiers L.-H."/>
            <person name="Turgeon B."/>
            <person name="Goodwin S."/>
            <person name="Spatafora J."/>
            <person name="Crous P."/>
            <person name="Grigoriev I."/>
        </authorList>
    </citation>
    <scope>NUCLEOTIDE SEQUENCE</scope>
    <source>
        <strain evidence="2">CBS 122368</strain>
    </source>
</reference>
<feature type="region of interest" description="Disordered" evidence="1">
    <location>
        <begin position="207"/>
        <end position="241"/>
    </location>
</feature>
<dbReference type="GeneID" id="54580617"/>
<evidence type="ECO:0000313" key="3">
    <source>
        <dbReference type="Proteomes" id="UP000800094"/>
    </source>
</evidence>
<sequence>MYKAAPPSSLSWSSQACRQFRACSSYVAAAREPFDAAASQCPTRNKGRTLLERKELYVDWLLIRIRTTIAVQVRIRITISTAPPGSCGSILNFILGGGGCVRLGREDGVGAQVRGEASRLSYGFPELPSFIRKLRNQHVHFVQTIRILVELITDEFTLAEMVLQGGEVLAEAGEVPEVKGVEGVEETGLRRETEEMGLLEEELQEQCEANRRLHEAESQNRRGPATPAGSPSAELHAREEKQWYAREVETRAQQRCTQGAET</sequence>
<dbReference type="OrthoDB" id="3565018at2759"/>
<name>A0A6A6HVB2_9PLEO</name>
<organism evidence="2 3">
    <name type="scientific">Trematosphaeria pertusa</name>
    <dbReference type="NCBI Taxonomy" id="390896"/>
    <lineage>
        <taxon>Eukaryota</taxon>
        <taxon>Fungi</taxon>
        <taxon>Dikarya</taxon>
        <taxon>Ascomycota</taxon>
        <taxon>Pezizomycotina</taxon>
        <taxon>Dothideomycetes</taxon>
        <taxon>Pleosporomycetidae</taxon>
        <taxon>Pleosporales</taxon>
        <taxon>Massarineae</taxon>
        <taxon>Trematosphaeriaceae</taxon>
        <taxon>Trematosphaeria</taxon>
    </lineage>
</organism>
<feature type="compositionally biased region" description="Basic and acidic residues" evidence="1">
    <location>
        <begin position="208"/>
        <end position="220"/>
    </location>
</feature>
<dbReference type="AlphaFoldDB" id="A0A6A6HVB2"/>
<evidence type="ECO:0000313" key="2">
    <source>
        <dbReference type="EMBL" id="KAF2241503.1"/>
    </source>
</evidence>